<dbReference type="RefSeq" id="WP_008617829.1">
    <property type="nucleotide sequence ID" value="NZ_AONQ01000029.1"/>
</dbReference>
<sequence length="324" mass="34614">MAPAARRDEVLAGAYRRDARFHDCVRLVESLAAPSDQMLYERAMSLNGLGEAGRALAAWDQLIARAPDLAAAWYGSHGPALDLLGWAEAERRLERAAACPKANGRYRALAAAYDALAGRQPRPFGARHVHVAESAAALTPHLGEGWRLFGMTATLLAWALAEAREPGLVLEFGVRRGASLAVIAAAAGQEVHGFDSFEGLPEGWGATQAGVLTTGGILPQVGGNARLHPGWFEDTLPAFLDSHPGPVRLANIDSDIYSSARTVLNGLAGRIGSGCVLVFDEFIGNRSWRDDEYRAFAEFAATHRVAFQVIAVNPACKQVAIRIA</sequence>
<evidence type="ECO:0000313" key="1">
    <source>
        <dbReference type="EMBL" id="EME69670.1"/>
    </source>
</evidence>
<accession>M2Z5T2</accession>
<proteinExistence type="predicted"/>
<dbReference type="STRING" id="1244869.H261_12171"/>
<comment type="caution">
    <text evidence="1">The sequence shown here is derived from an EMBL/GenBank/DDBJ whole genome shotgun (WGS) entry which is preliminary data.</text>
</comment>
<reference evidence="1 2" key="1">
    <citation type="journal article" date="2014" name="Genome Announc.">
        <title>Draft Genome Sequence of Magnetospirillum sp. Strain SO-1, a Freshwater Magnetotactic Bacterium Isolated from the Ol'khovka River, Russia.</title>
        <authorList>
            <person name="Grouzdev D.S."/>
            <person name="Dziuba M.V."/>
            <person name="Sukhacheva M.S."/>
            <person name="Mardanov A.V."/>
            <person name="Beletskiy A.V."/>
            <person name="Kuznetsov B.B."/>
            <person name="Skryabin K.G."/>
        </authorList>
    </citation>
    <scope>NUCLEOTIDE SEQUENCE [LARGE SCALE GENOMIC DNA]</scope>
    <source>
        <strain evidence="1 2">SO-1</strain>
    </source>
</reference>
<dbReference type="eggNOG" id="COG0457">
    <property type="taxonomic scope" value="Bacteria"/>
</dbReference>
<protein>
    <submittedName>
        <fullName evidence="1">Uncharacterized protein</fullName>
    </submittedName>
</protein>
<dbReference type="EMBL" id="AONQ01000029">
    <property type="protein sequence ID" value="EME69670.1"/>
    <property type="molecule type" value="Genomic_DNA"/>
</dbReference>
<organism evidence="1 2">
    <name type="scientific">Paramagnetospirillum caucaseum</name>
    <dbReference type="NCBI Taxonomy" id="1244869"/>
    <lineage>
        <taxon>Bacteria</taxon>
        <taxon>Pseudomonadati</taxon>
        <taxon>Pseudomonadota</taxon>
        <taxon>Alphaproteobacteria</taxon>
        <taxon>Rhodospirillales</taxon>
        <taxon>Magnetospirillaceae</taxon>
        <taxon>Paramagnetospirillum</taxon>
    </lineage>
</organism>
<evidence type="ECO:0000313" key="2">
    <source>
        <dbReference type="Proteomes" id="UP000011744"/>
    </source>
</evidence>
<dbReference type="Gene3D" id="3.40.50.150">
    <property type="entry name" value="Vaccinia Virus protein VP39"/>
    <property type="match status" value="1"/>
</dbReference>
<dbReference type="Proteomes" id="UP000011744">
    <property type="component" value="Unassembled WGS sequence"/>
</dbReference>
<dbReference type="PANTHER" id="PTHR40036:SF1">
    <property type="entry name" value="MACROCIN O-METHYLTRANSFERASE"/>
    <property type="match status" value="1"/>
</dbReference>
<dbReference type="PANTHER" id="PTHR40036">
    <property type="entry name" value="MACROCIN O-METHYLTRANSFERASE"/>
    <property type="match status" value="1"/>
</dbReference>
<dbReference type="InterPro" id="IPR008884">
    <property type="entry name" value="TylF_MeTrfase"/>
</dbReference>
<keyword evidence="2" id="KW-1185">Reference proteome</keyword>
<name>M2Z5T2_9PROT</name>
<dbReference type="PATRIC" id="fig|1244869.3.peg.2455"/>
<dbReference type="InterPro" id="IPR029063">
    <property type="entry name" value="SAM-dependent_MTases_sf"/>
</dbReference>
<gene>
    <name evidence="1" type="ORF">H261_12171</name>
</gene>
<dbReference type="OrthoDB" id="9811332at2"/>
<dbReference type="AlphaFoldDB" id="M2Z5T2"/>
<dbReference type="SUPFAM" id="SSF53335">
    <property type="entry name" value="S-adenosyl-L-methionine-dependent methyltransferases"/>
    <property type="match status" value="1"/>
</dbReference>
<dbReference type="Pfam" id="PF13578">
    <property type="entry name" value="Methyltransf_24"/>
    <property type="match status" value="1"/>
</dbReference>